<feature type="transmembrane region" description="Helical" evidence="6">
    <location>
        <begin position="176"/>
        <end position="194"/>
    </location>
</feature>
<feature type="transmembrane region" description="Helical" evidence="6">
    <location>
        <begin position="142"/>
        <end position="164"/>
    </location>
</feature>
<evidence type="ECO:0000256" key="4">
    <source>
        <dbReference type="ARBA" id="ARBA00023136"/>
    </source>
</evidence>
<comment type="caution">
    <text evidence="8">The sequence shown here is derived from an EMBL/GenBank/DDBJ whole genome shotgun (WGS) entry which is preliminary data.</text>
</comment>
<evidence type="ECO:0000259" key="7">
    <source>
        <dbReference type="PROSITE" id="PS50850"/>
    </source>
</evidence>
<evidence type="ECO:0000256" key="1">
    <source>
        <dbReference type="ARBA" id="ARBA00004141"/>
    </source>
</evidence>
<dbReference type="GeneID" id="83182122"/>
<organism evidence="8 9">
    <name type="scientific">Penicillium cinerascens</name>
    <dbReference type="NCBI Taxonomy" id="70096"/>
    <lineage>
        <taxon>Eukaryota</taxon>
        <taxon>Fungi</taxon>
        <taxon>Dikarya</taxon>
        <taxon>Ascomycota</taxon>
        <taxon>Pezizomycotina</taxon>
        <taxon>Eurotiomycetes</taxon>
        <taxon>Eurotiomycetidae</taxon>
        <taxon>Eurotiales</taxon>
        <taxon>Aspergillaceae</taxon>
        <taxon>Penicillium</taxon>
    </lineage>
</organism>
<feature type="transmembrane region" description="Helical" evidence="6">
    <location>
        <begin position="420"/>
        <end position="445"/>
    </location>
</feature>
<evidence type="ECO:0000313" key="8">
    <source>
        <dbReference type="EMBL" id="KAJ5198642.1"/>
    </source>
</evidence>
<feature type="transmembrane region" description="Helical" evidence="6">
    <location>
        <begin position="50"/>
        <end position="71"/>
    </location>
</feature>
<name>A0A9W9JMH0_9EURO</name>
<feature type="transmembrane region" description="Helical" evidence="6">
    <location>
        <begin position="87"/>
        <end position="106"/>
    </location>
</feature>
<dbReference type="GO" id="GO:0022857">
    <property type="term" value="F:transmembrane transporter activity"/>
    <property type="evidence" value="ECO:0007669"/>
    <property type="project" value="InterPro"/>
</dbReference>
<feature type="transmembrane region" description="Helical" evidence="6">
    <location>
        <begin position="214"/>
        <end position="237"/>
    </location>
</feature>
<feature type="transmembrane region" description="Helical" evidence="6">
    <location>
        <begin position="388"/>
        <end position="408"/>
    </location>
</feature>
<feature type="domain" description="Major facilitator superfamily (MFS) profile" evidence="7">
    <location>
        <begin position="52"/>
        <end position="480"/>
    </location>
</feature>
<dbReference type="InterPro" id="IPR036259">
    <property type="entry name" value="MFS_trans_sf"/>
</dbReference>
<dbReference type="PANTHER" id="PTHR23502">
    <property type="entry name" value="MAJOR FACILITATOR SUPERFAMILY"/>
    <property type="match status" value="1"/>
</dbReference>
<dbReference type="PROSITE" id="PS50850">
    <property type="entry name" value="MFS"/>
    <property type="match status" value="1"/>
</dbReference>
<feature type="transmembrane region" description="Helical" evidence="6">
    <location>
        <begin position="363"/>
        <end position="382"/>
    </location>
</feature>
<dbReference type="SUPFAM" id="SSF103473">
    <property type="entry name" value="MFS general substrate transporter"/>
    <property type="match status" value="1"/>
</dbReference>
<evidence type="ECO:0000256" key="2">
    <source>
        <dbReference type="ARBA" id="ARBA00022692"/>
    </source>
</evidence>
<dbReference type="PANTHER" id="PTHR23502:SF49">
    <property type="entry name" value="MAJOR FACILITATOR SUPERFAMILY (MFS) PROFILE DOMAIN-CONTAINING PROTEIN"/>
    <property type="match status" value="1"/>
</dbReference>
<evidence type="ECO:0000313" key="9">
    <source>
        <dbReference type="Proteomes" id="UP001150904"/>
    </source>
</evidence>
<reference evidence="8" key="2">
    <citation type="journal article" date="2023" name="IMA Fungus">
        <title>Comparative genomic study of the Penicillium genus elucidates a diverse pangenome and 15 lateral gene transfer events.</title>
        <authorList>
            <person name="Petersen C."/>
            <person name="Sorensen T."/>
            <person name="Nielsen M.R."/>
            <person name="Sondergaard T.E."/>
            <person name="Sorensen J.L."/>
            <person name="Fitzpatrick D.A."/>
            <person name="Frisvad J.C."/>
            <person name="Nielsen K.L."/>
        </authorList>
    </citation>
    <scope>NUCLEOTIDE SEQUENCE</scope>
    <source>
        <strain evidence="8">IBT 15544</strain>
    </source>
</reference>
<dbReference type="Gene3D" id="1.20.1250.20">
    <property type="entry name" value="MFS general substrate transporter like domains"/>
    <property type="match status" value="1"/>
</dbReference>
<evidence type="ECO:0000256" key="3">
    <source>
        <dbReference type="ARBA" id="ARBA00022989"/>
    </source>
</evidence>
<feature type="transmembrane region" description="Helical" evidence="6">
    <location>
        <begin position="457"/>
        <end position="476"/>
    </location>
</feature>
<keyword evidence="9" id="KW-1185">Reference proteome</keyword>
<reference evidence="8" key="1">
    <citation type="submission" date="2022-12" db="EMBL/GenBank/DDBJ databases">
        <authorList>
            <person name="Petersen C."/>
        </authorList>
    </citation>
    <scope>NUCLEOTIDE SEQUENCE</scope>
    <source>
        <strain evidence="8">IBT 15544</strain>
    </source>
</reference>
<protein>
    <submittedName>
        <fullName evidence="8">Major facilitator superfamily domain-containing protein</fullName>
    </submittedName>
</protein>
<accession>A0A9W9JMH0</accession>
<gene>
    <name evidence="8" type="ORF">N7498_007759</name>
</gene>
<dbReference type="EMBL" id="JAPQKR010000014">
    <property type="protein sequence ID" value="KAJ5198642.1"/>
    <property type="molecule type" value="Genomic_DNA"/>
</dbReference>
<feature type="transmembrane region" description="Helical" evidence="6">
    <location>
        <begin position="284"/>
        <end position="303"/>
    </location>
</feature>
<evidence type="ECO:0000256" key="5">
    <source>
        <dbReference type="SAM" id="MobiDB-lite"/>
    </source>
</evidence>
<dbReference type="InterPro" id="IPR020846">
    <property type="entry name" value="MFS_dom"/>
</dbReference>
<feature type="transmembrane region" description="Helical" evidence="6">
    <location>
        <begin position="118"/>
        <end position="136"/>
    </location>
</feature>
<keyword evidence="4 6" id="KW-0472">Membrane</keyword>
<proteinExistence type="predicted"/>
<feature type="region of interest" description="Disordered" evidence="5">
    <location>
        <begin position="1"/>
        <end position="22"/>
    </location>
</feature>
<comment type="subcellular location">
    <subcellularLocation>
        <location evidence="1">Membrane</location>
        <topology evidence="1">Multi-pass membrane protein</topology>
    </subcellularLocation>
</comment>
<dbReference type="InterPro" id="IPR011701">
    <property type="entry name" value="MFS"/>
</dbReference>
<dbReference type="CDD" id="cd17323">
    <property type="entry name" value="MFS_Tpo1_MDR_like"/>
    <property type="match status" value="1"/>
</dbReference>
<dbReference type="Pfam" id="PF07690">
    <property type="entry name" value="MFS_1"/>
    <property type="match status" value="1"/>
</dbReference>
<keyword evidence="2 6" id="KW-0812">Transmembrane</keyword>
<dbReference type="OrthoDB" id="9986881at2759"/>
<dbReference type="FunFam" id="1.20.1250.20:FF:000011">
    <property type="entry name" value="MFS multidrug transporter, putative"/>
    <property type="match status" value="1"/>
</dbReference>
<sequence length="493" mass="53493">MVPLSPGLESNKESQLPTSKEPTDALDSFKVQFEVDDPENPKNFSSTYKIWLVFQMSMLAFLGALGSSIIAPAETAIGKYTNVSSEVTALTVALFVLGWAFGPMIWGPISEVYGRRMGMLPAVFILGLFSIGTATSKNAESIFITRFFGGVFASAPISNVPAALGDMFDPATRGNAMTFVSLCISGGPTVGPIIGAALSLNSSLGWRWTEYLEAIIAFFLFALCALCLPETYAPVILKEKARRLRKLTGEQRYWHPHEQERIDIHNALTKHLARPVRMLVTEPMVTYVALYASFTYSLIYLTLEVFPIVFKEDRGWSLIISTLPFLAILIGIQFAVVINFANSSFYKRALQANGGKAVPEARLPPVVLGGILLSAGLFWFGWTAAPKYHWALPVVAAGFIGAGFNVVFQQCLNFLVDTYGVYAASAVSANTILRSLLACAMPLAARPMFESLGVGPASSLLGGISCLALPVPFLFMKYGATLRKKSRFVPGEA</sequence>
<dbReference type="Proteomes" id="UP001150904">
    <property type="component" value="Unassembled WGS sequence"/>
</dbReference>
<keyword evidence="3 6" id="KW-1133">Transmembrane helix</keyword>
<dbReference type="AlphaFoldDB" id="A0A9W9JMH0"/>
<dbReference type="RefSeq" id="XP_058307070.1">
    <property type="nucleotide sequence ID" value="XM_058454821.1"/>
</dbReference>
<dbReference type="GO" id="GO:0005886">
    <property type="term" value="C:plasma membrane"/>
    <property type="evidence" value="ECO:0007669"/>
    <property type="project" value="TreeGrafter"/>
</dbReference>
<evidence type="ECO:0000256" key="6">
    <source>
        <dbReference type="SAM" id="Phobius"/>
    </source>
</evidence>
<feature type="transmembrane region" description="Helical" evidence="6">
    <location>
        <begin position="315"/>
        <end position="342"/>
    </location>
</feature>